<dbReference type="EMBL" id="CP048029">
    <property type="protein sequence ID" value="QIK38347.1"/>
    <property type="molecule type" value="Genomic_DNA"/>
</dbReference>
<dbReference type="AlphaFoldDB" id="A0A6G7VEX7"/>
<dbReference type="RefSeq" id="WP_166271105.1">
    <property type="nucleotide sequence ID" value="NZ_CP048029.1"/>
</dbReference>
<keyword evidence="4" id="KW-1185">Reference proteome</keyword>
<evidence type="ECO:0000256" key="2">
    <source>
        <dbReference type="SAM" id="Phobius"/>
    </source>
</evidence>
<feature type="transmembrane region" description="Helical" evidence="2">
    <location>
        <begin position="7"/>
        <end position="23"/>
    </location>
</feature>
<accession>A0A6G7VEX7</accession>
<reference evidence="4" key="1">
    <citation type="submission" date="2020-01" db="EMBL/GenBank/DDBJ databases">
        <title>Caldichromatium gen. nov., sp. nov., a thermophilic purple sulfur bacterium member of the family Chromatiaceae isolated from Nakabusa hot spring, Japan.</title>
        <authorList>
            <person name="Saini M.K."/>
            <person name="Hanada S."/>
            <person name="Tank M."/>
        </authorList>
    </citation>
    <scope>NUCLEOTIDE SEQUENCE [LARGE SCALE GENOMIC DNA]</scope>
    <source>
        <strain evidence="4">No.7</strain>
    </source>
</reference>
<proteinExistence type="predicted"/>
<keyword evidence="2" id="KW-1133">Transmembrane helix</keyword>
<name>A0A6G7VEX7_9GAMM</name>
<dbReference type="KEGG" id="cjap:GWK36_10565"/>
<evidence type="ECO:0000256" key="1">
    <source>
        <dbReference type="SAM" id="MobiDB-lite"/>
    </source>
</evidence>
<feature type="transmembrane region" description="Helical" evidence="2">
    <location>
        <begin position="354"/>
        <end position="371"/>
    </location>
</feature>
<dbReference type="SUPFAM" id="SSF48452">
    <property type="entry name" value="TPR-like"/>
    <property type="match status" value="1"/>
</dbReference>
<organism evidence="3 4">
    <name type="scientific">Caldichromatium japonicum</name>
    <dbReference type="NCBI Taxonomy" id="2699430"/>
    <lineage>
        <taxon>Bacteria</taxon>
        <taxon>Pseudomonadati</taxon>
        <taxon>Pseudomonadota</taxon>
        <taxon>Gammaproteobacteria</taxon>
        <taxon>Chromatiales</taxon>
        <taxon>Chromatiaceae</taxon>
        <taxon>Caldichromatium</taxon>
    </lineage>
</organism>
<keyword evidence="2" id="KW-0472">Membrane</keyword>
<dbReference type="Proteomes" id="UP000502699">
    <property type="component" value="Chromosome"/>
</dbReference>
<feature type="transmembrane region" description="Helical" evidence="2">
    <location>
        <begin position="151"/>
        <end position="170"/>
    </location>
</feature>
<feature type="transmembrane region" description="Helical" evidence="2">
    <location>
        <begin position="229"/>
        <end position="246"/>
    </location>
</feature>
<feature type="transmembrane region" description="Helical" evidence="2">
    <location>
        <begin position="324"/>
        <end position="342"/>
    </location>
</feature>
<feature type="transmembrane region" description="Helical" evidence="2">
    <location>
        <begin position="91"/>
        <end position="109"/>
    </location>
</feature>
<feature type="transmembrane region" description="Helical" evidence="2">
    <location>
        <begin position="296"/>
        <end position="317"/>
    </location>
</feature>
<evidence type="ECO:0008006" key="5">
    <source>
        <dbReference type="Google" id="ProtNLM"/>
    </source>
</evidence>
<keyword evidence="2" id="KW-0812">Transmembrane</keyword>
<feature type="transmembrane region" description="Helical" evidence="2">
    <location>
        <begin position="121"/>
        <end position="145"/>
    </location>
</feature>
<protein>
    <recommendedName>
        <fullName evidence="5">Tetratricopeptide repeat protein</fullName>
    </recommendedName>
</protein>
<feature type="region of interest" description="Disordered" evidence="1">
    <location>
        <begin position="610"/>
        <end position="633"/>
    </location>
</feature>
<evidence type="ECO:0000313" key="3">
    <source>
        <dbReference type="EMBL" id="QIK38347.1"/>
    </source>
</evidence>
<evidence type="ECO:0000313" key="4">
    <source>
        <dbReference type="Proteomes" id="UP000502699"/>
    </source>
</evidence>
<sequence length="633" mass="70960">MNTNNHLRLAFITLILSAVYFAYQPALIGTLFYDDFVNIGRLDQVKDLSSMIEFVFGGTAGPTGRPIALASLIPHVADWPNNAANILRANLFIHLLNGILLFILANLILQHQEQIAETQRFWIALSAASLWLVMPLLASTTLIAVQRMTSLSALFGLLGLIGFVSGYRWQHTDPKKALVIQLTGLAIGSLLASLAKESGALFPIYALIIDTLVIRQPKIPAWLKLARQLPLWASLVFILFFLSPLMQDWTATDASFGWSPLARLQTESVLLWKYLGLALAPQPTAFGPFHDDVQIITGWPVFISIASFMIWLLVGFLLRHKTPWILFAALWYLGGHLLESTVLPLELFFEHRNYLPIFGICLSLAVLAWGLPGSIKKWGPVFFGIYILLQAAVLYGLTTIWGNPLEAGENWVKRHPNSSRAILHLVAGYHEEYGNPSYALLFLDNIKGCNDCIDVKMQALIYSCGFEEPSQTRQRFADLERLARRGKASVALLDSLYLFHDLDHRPCPPLERQDLLHLIKDILDNPNFGASRYQIHALYHAAIFSDQLGLSEDALKYLREAELLDPTVMPILRLQVAVYAKIARLDQALAAIERRRHLANRSPTISDTDLDRLVSEITTSPPNPDHSIERQAR</sequence>
<dbReference type="InterPro" id="IPR011990">
    <property type="entry name" value="TPR-like_helical_dom_sf"/>
</dbReference>
<feature type="transmembrane region" description="Helical" evidence="2">
    <location>
        <begin position="378"/>
        <end position="397"/>
    </location>
</feature>
<gene>
    <name evidence="3" type="ORF">GWK36_10565</name>
</gene>